<feature type="transmembrane region" description="Helical" evidence="6">
    <location>
        <begin position="102"/>
        <end position="121"/>
    </location>
</feature>
<comment type="similarity">
    <text evidence="2">Belongs to the TMEM86 family.</text>
</comment>
<evidence type="ECO:0000313" key="7">
    <source>
        <dbReference type="EMBL" id="CAH0527361.1"/>
    </source>
</evidence>
<dbReference type="InterPro" id="IPR012506">
    <property type="entry name" value="TMEM86B-like"/>
</dbReference>
<keyword evidence="3 6" id="KW-0812">Transmembrane</keyword>
<feature type="transmembrane region" description="Helical" evidence="6">
    <location>
        <begin position="157"/>
        <end position="176"/>
    </location>
</feature>
<feature type="transmembrane region" description="Helical" evidence="6">
    <location>
        <begin position="78"/>
        <end position="96"/>
    </location>
</feature>
<evidence type="ECO:0008006" key="9">
    <source>
        <dbReference type="Google" id="ProtNLM"/>
    </source>
</evidence>
<feature type="transmembrane region" description="Helical" evidence="6">
    <location>
        <begin position="188"/>
        <end position="206"/>
    </location>
</feature>
<organism evidence="7 8">
    <name type="scientific">Vibrio hippocampi</name>
    <dbReference type="NCBI Taxonomy" id="654686"/>
    <lineage>
        <taxon>Bacteria</taxon>
        <taxon>Pseudomonadati</taxon>
        <taxon>Pseudomonadota</taxon>
        <taxon>Gammaproteobacteria</taxon>
        <taxon>Vibrionales</taxon>
        <taxon>Vibrionaceae</taxon>
        <taxon>Vibrio</taxon>
    </lineage>
</organism>
<evidence type="ECO:0000313" key="8">
    <source>
        <dbReference type="Proteomes" id="UP000838160"/>
    </source>
</evidence>
<accession>A0ABM8ZKJ5</accession>
<evidence type="ECO:0000256" key="2">
    <source>
        <dbReference type="ARBA" id="ARBA00007375"/>
    </source>
</evidence>
<comment type="caution">
    <text evidence="7">The sequence shown here is derived from an EMBL/GenBank/DDBJ whole genome shotgun (WGS) entry which is preliminary data.</text>
</comment>
<evidence type="ECO:0000256" key="1">
    <source>
        <dbReference type="ARBA" id="ARBA00004141"/>
    </source>
</evidence>
<dbReference type="EMBL" id="CAKLCM010000002">
    <property type="protein sequence ID" value="CAH0527361.1"/>
    <property type="molecule type" value="Genomic_DNA"/>
</dbReference>
<dbReference type="Pfam" id="PF07947">
    <property type="entry name" value="YhhN"/>
    <property type="match status" value="1"/>
</dbReference>
<feature type="transmembrane region" description="Helical" evidence="6">
    <location>
        <begin position="51"/>
        <end position="71"/>
    </location>
</feature>
<evidence type="ECO:0000256" key="5">
    <source>
        <dbReference type="ARBA" id="ARBA00023136"/>
    </source>
</evidence>
<protein>
    <recommendedName>
        <fullName evidence="9">Lysoplasmalogenase</fullName>
    </recommendedName>
</protein>
<name>A0ABM8ZKJ5_9VIBR</name>
<reference evidence="7" key="1">
    <citation type="submission" date="2021-12" db="EMBL/GenBank/DDBJ databases">
        <authorList>
            <person name="Rodrigo-Torres L."/>
            <person name="Arahal R. D."/>
            <person name="Lucena T."/>
        </authorList>
    </citation>
    <scope>NUCLEOTIDE SEQUENCE</scope>
    <source>
        <strain evidence="7">CECT 8226</strain>
    </source>
</reference>
<dbReference type="Proteomes" id="UP000838160">
    <property type="component" value="Unassembled WGS sequence"/>
</dbReference>
<comment type="subcellular location">
    <subcellularLocation>
        <location evidence="1">Membrane</location>
        <topology evidence="1">Multi-pass membrane protein</topology>
    </subcellularLocation>
</comment>
<sequence>MWSWLAIFLSCLLYLFAIEKGDKTRCIIFSFLSHSLLLIQMINSNPHDLSWGWFVAALAVFSISNLIWHVYHLRNITVIGFLVGALMYAVAFAIPLDSQQLVLWFPVLFLCVAIVTLLMLLPKLESLLIPTTVMTLCLLTLVCMAGEAWLIDSTAHAFLGFVGSLVLALTAILFALNGYRFPTKQAHYGLVGGYYLAHTLMVASIFA</sequence>
<evidence type="ECO:0000256" key="4">
    <source>
        <dbReference type="ARBA" id="ARBA00022989"/>
    </source>
</evidence>
<keyword evidence="5 6" id="KW-0472">Membrane</keyword>
<dbReference type="RefSeq" id="WP_237485463.1">
    <property type="nucleotide sequence ID" value="NZ_CAKLCM010000002.1"/>
</dbReference>
<keyword evidence="8" id="KW-1185">Reference proteome</keyword>
<gene>
    <name evidence="7" type="ORF">VHP8226_02670</name>
</gene>
<keyword evidence="4 6" id="KW-1133">Transmembrane helix</keyword>
<evidence type="ECO:0000256" key="6">
    <source>
        <dbReference type="SAM" id="Phobius"/>
    </source>
</evidence>
<feature type="transmembrane region" description="Helical" evidence="6">
    <location>
        <begin position="133"/>
        <end position="151"/>
    </location>
</feature>
<evidence type="ECO:0000256" key="3">
    <source>
        <dbReference type="ARBA" id="ARBA00022692"/>
    </source>
</evidence>
<proteinExistence type="inferred from homology"/>